<keyword evidence="8 11" id="KW-0378">Hydrolase</keyword>
<evidence type="ECO:0000256" key="7">
    <source>
        <dbReference type="ARBA" id="ARBA00022759"/>
    </source>
</evidence>
<evidence type="ECO:0000256" key="6">
    <source>
        <dbReference type="ARBA" id="ARBA00022747"/>
    </source>
</evidence>
<evidence type="ECO:0000256" key="11">
    <source>
        <dbReference type="RuleBase" id="RU364115"/>
    </source>
</evidence>
<keyword evidence="9 11" id="KW-0067">ATP-binding</keyword>
<name>A0AAQ3HWS0_9MOLU</name>
<dbReference type="Pfam" id="PF18766">
    <property type="entry name" value="SWI2_SNF2"/>
    <property type="match status" value="1"/>
</dbReference>
<comment type="subunit">
    <text evidence="3 11">The type I restriction/modification system is composed of three polypeptides R, M and S.</text>
</comment>
<feature type="domain" description="Helicase ATP-binding" evidence="12">
    <location>
        <begin position="322"/>
        <end position="498"/>
    </location>
</feature>
<keyword evidence="6 11" id="KW-0680">Restriction system</keyword>
<dbReference type="PANTHER" id="PTHR30195">
    <property type="entry name" value="TYPE I SITE-SPECIFIC DEOXYRIBONUCLEASE PROTEIN SUBUNIT M AND R"/>
    <property type="match status" value="1"/>
</dbReference>
<sequence>MKVFNEKTRVQVPAMVHLLRLGYQYYGKIEQSKAEKIYDPHTNILLDVFKKQFSKLNPNSNKDDYKNALSEIKDKLRNDDLGKSFYYDCLLSSTKKLIDFGNPENNVFNFTAEFSCVNDNEEFRPDITLFINGLPLVLIEVKKPNNKNTLVEEQKRMLEKRMTNKKFKKFLNITQLMIFSNNMEYASEDGIRPTQGSFYSTISEKECFFNSFNEEQVNGDEFGFYKNFEYENIDEIQEKQILKDLNCLEIKDDIEYKTNIGLLTPLNRIITSLCSKQRLLDILKYGIVFLNQFREENNMPITVKQKHIIRYPQLFALFALRNKLEQGIKSGTIWHVQGSGKTALSYFLTKFLTDYYSKHNIIPKFYFIVDRLDLLEQATREFEARGLKVNKINSKNEFKEHFKKQSSIENNEGKLEITVVNIHKFELENDDDDILKYDLKSQRIFILDEAHRSYTPQGTFLGNLLNVDRDAIKIALTGTPLLKKDKETWKIFGEYIHTYYYDKSIKDGYTLKIFRDEIETSYKMQLSKIHNTLIKDKSIKTEHIVEHQNYVKKFVEYIINDFKKFRVNNDDETVGGMIVCKTSKQAKEIYNCFDQIQDNLNEQISDPTMHTDYKVGLILYDEDKGDIGNVINDFKYNFKIDILIVFNMLLTGFDSPRLKKLYLARQMKDHTLLQAITRVNRPYRHYQYGYIVDFADIKNNFDKTNEKYIQELNSYDINDPDSTIRTNFYDDIIQKKDDIAKEIAEIKGKMFYYPKDNLEEFSRVISNQTDKFPLIELKNNLIRLQELSNMVAIIEDSELKELLSAFIEPKKVRIMKNEVENRINFVNAQEQLKNESANKIEINSILSNVIYSFKMVEREVLDVISENENSDINKCSSLLIENLSEYKYKNSPEFKEIWKQVIEKIKTLGIKPISNIKEYKEAINFFKNQSNNFKSLEDKDKFLKQEYNNDVTWVKIHKMFSTTNKSNKENNPKIIQIEFIQNEQTYLEWLNYIRSKLEEKRKNKNAFLDNESVVTKAITKFTKLFIKENNIKTITEREKHKIKEISSIIASEYIDAYKN</sequence>
<dbReference type="InterPro" id="IPR004473">
    <property type="entry name" value="Restrct_endonuc_typeI_HsdR"/>
</dbReference>
<dbReference type="PANTHER" id="PTHR30195:SF15">
    <property type="entry name" value="TYPE I RESTRICTION ENZYME HINDI ENDONUCLEASE SUBUNIT"/>
    <property type="match status" value="1"/>
</dbReference>
<reference evidence="13" key="1">
    <citation type="submission" date="2022-11" db="EMBL/GenBank/DDBJ databases">
        <title>Comparative genomic analysis of Mycoplasma feriruminatoris and the Mycoplasma mycoides cluster.</title>
        <authorList>
            <person name="Baby V."/>
            <person name="Ambroset C."/>
            <person name="Gaurivaud P."/>
            <person name="Boury C."/>
            <person name="Guichoux E."/>
            <person name="Lartigue C."/>
            <person name="Tardy F."/>
            <person name="Sirand-Pugnet P."/>
        </authorList>
    </citation>
    <scope>NUCLEOTIDE SEQUENCE</scope>
    <source>
        <strain evidence="13">L15407</strain>
    </source>
</reference>
<dbReference type="GO" id="GO:0009307">
    <property type="term" value="P:DNA restriction-modification system"/>
    <property type="evidence" value="ECO:0007669"/>
    <property type="project" value="UniProtKB-KW"/>
</dbReference>
<dbReference type="SMART" id="SM00487">
    <property type="entry name" value="DEXDc"/>
    <property type="match status" value="1"/>
</dbReference>
<dbReference type="EMBL" id="CP113499">
    <property type="protein sequence ID" value="WFQ95039.1"/>
    <property type="molecule type" value="Genomic_DNA"/>
</dbReference>
<keyword evidence="7 13" id="KW-0255">Endonuclease</keyword>
<dbReference type="InterPro" id="IPR051268">
    <property type="entry name" value="Type-I_R_enzyme_R_subunit"/>
</dbReference>
<protein>
    <recommendedName>
        <fullName evidence="11">Type I restriction enzyme endonuclease subunit</fullName>
        <shortName evidence="11">R protein</shortName>
        <ecNumber evidence="11">3.1.21.3</ecNumber>
    </recommendedName>
</protein>
<dbReference type="InterPro" id="IPR014001">
    <property type="entry name" value="Helicase_ATP-bd"/>
</dbReference>
<dbReference type="InterPro" id="IPR027417">
    <property type="entry name" value="P-loop_NTPase"/>
</dbReference>
<dbReference type="GO" id="GO:0009035">
    <property type="term" value="F:type I site-specific deoxyribonuclease activity"/>
    <property type="evidence" value="ECO:0007669"/>
    <property type="project" value="UniProtKB-EC"/>
</dbReference>
<keyword evidence="10 11" id="KW-0238">DNA-binding</keyword>
<accession>A0AAQ3HWS0</accession>
<evidence type="ECO:0000256" key="8">
    <source>
        <dbReference type="ARBA" id="ARBA00022801"/>
    </source>
</evidence>
<dbReference type="REBASE" id="710324">
    <property type="entry name" value="Mfe15407ORF288P"/>
</dbReference>
<dbReference type="GO" id="GO:0003677">
    <property type="term" value="F:DNA binding"/>
    <property type="evidence" value="ECO:0007669"/>
    <property type="project" value="UniProtKB-KW"/>
</dbReference>
<organism evidence="13 14">
    <name type="scientific">Mycoplasma feriruminatoris</name>
    <dbReference type="NCBI Taxonomy" id="1179777"/>
    <lineage>
        <taxon>Bacteria</taxon>
        <taxon>Bacillati</taxon>
        <taxon>Mycoplasmatota</taxon>
        <taxon>Mollicutes</taxon>
        <taxon>Mycoplasmataceae</taxon>
        <taxon>Mycoplasma</taxon>
    </lineage>
</organism>
<comment type="similarity">
    <text evidence="2 11">Belongs to the HsdR family.</text>
</comment>
<evidence type="ECO:0000256" key="9">
    <source>
        <dbReference type="ARBA" id="ARBA00022840"/>
    </source>
</evidence>
<evidence type="ECO:0000256" key="3">
    <source>
        <dbReference type="ARBA" id="ARBA00011296"/>
    </source>
</evidence>
<evidence type="ECO:0000259" key="12">
    <source>
        <dbReference type="PROSITE" id="PS51192"/>
    </source>
</evidence>
<dbReference type="SUPFAM" id="SSF52540">
    <property type="entry name" value="P-loop containing nucleoside triphosphate hydrolases"/>
    <property type="match status" value="2"/>
</dbReference>
<keyword evidence="5 11" id="KW-0547">Nucleotide-binding</keyword>
<dbReference type="Pfam" id="PF22679">
    <property type="entry name" value="T1R_D3-like"/>
    <property type="match status" value="1"/>
</dbReference>
<dbReference type="InterPro" id="IPR055180">
    <property type="entry name" value="HsdR_RecA-like_helicase_dom_2"/>
</dbReference>
<keyword evidence="4" id="KW-0540">Nuclease</keyword>
<dbReference type="Proteomes" id="UP001178740">
    <property type="component" value="Chromosome"/>
</dbReference>
<dbReference type="EC" id="3.1.21.3" evidence="11"/>
<dbReference type="CDD" id="cd22332">
    <property type="entry name" value="HsdR_N"/>
    <property type="match status" value="1"/>
</dbReference>
<dbReference type="PROSITE" id="PS51192">
    <property type="entry name" value="HELICASE_ATP_BIND_1"/>
    <property type="match status" value="1"/>
</dbReference>
<evidence type="ECO:0000256" key="10">
    <source>
        <dbReference type="ARBA" id="ARBA00023125"/>
    </source>
</evidence>
<evidence type="ECO:0000256" key="4">
    <source>
        <dbReference type="ARBA" id="ARBA00022722"/>
    </source>
</evidence>
<dbReference type="NCBIfam" id="TIGR00348">
    <property type="entry name" value="hsdR"/>
    <property type="match status" value="1"/>
</dbReference>
<dbReference type="GO" id="GO:0005524">
    <property type="term" value="F:ATP binding"/>
    <property type="evidence" value="ECO:0007669"/>
    <property type="project" value="UniProtKB-KW"/>
</dbReference>
<comment type="catalytic activity">
    <reaction evidence="1 11">
        <text>Endonucleolytic cleavage of DNA to give random double-stranded fragments with terminal 5'-phosphates, ATP is simultaneously hydrolyzed.</text>
        <dbReference type="EC" id="3.1.21.3"/>
    </reaction>
</comment>
<evidence type="ECO:0000313" key="14">
    <source>
        <dbReference type="Proteomes" id="UP001178740"/>
    </source>
</evidence>
<dbReference type="CDD" id="cd18800">
    <property type="entry name" value="SF2_C_EcoR124I-like"/>
    <property type="match status" value="1"/>
</dbReference>
<evidence type="ECO:0000256" key="5">
    <source>
        <dbReference type="ARBA" id="ARBA00022741"/>
    </source>
</evidence>
<dbReference type="Gene3D" id="3.40.50.300">
    <property type="entry name" value="P-loop containing nucleotide triphosphate hydrolases"/>
    <property type="match status" value="2"/>
</dbReference>
<dbReference type="RefSeq" id="WP_278300453.1">
    <property type="nucleotide sequence ID" value="NZ_CP113499.1"/>
</dbReference>
<dbReference type="Pfam" id="PF04313">
    <property type="entry name" value="HSDR_N"/>
    <property type="match status" value="1"/>
</dbReference>
<evidence type="ECO:0000313" key="13">
    <source>
        <dbReference type="EMBL" id="WFQ95039.1"/>
    </source>
</evidence>
<dbReference type="InterPro" id="IPR040980">
    <property type="entry name" value="SWI2_SNF2"/>
</dbReference>
<dbReference type="Gene3D" id="3.90.1570.50">
    <property type="match status" value="1"/>
</dbReference>
<gene>
    <name evidence="13" type="ORF">MFERI15407_00287</name>
</gene>
<dbReference type="AlphaFoldDB" id="A0AAQ3HWS0"/>
<proteinExistence type="inferred from homology"/>
<evidence type="ECO:0000256" key="1">
    <source>
        <dbReference type="ARBA" id="ARBA00000851"/>
    </source>
</evidence>
<dbReference type="InterPro" id="IPR007409">
    <property type="entry name" value="Restrct_endonuc_type1_HsdR_N"/>
</dbReference>
<evidence type="ECO:0000256" key="2">
    <source>
        <dbReference type="ARBA" id="ARBA00008598"/>
    </source>
</evidence>
<comment type="function">
    <text evidence="11">Subunit R is required for both nuclease and ATPase activities, but not for modification.</text>
</comment>